<evidence type="ECO:0000313" key="2">
    <source>
        <dbReference type="Proteomes" id="UP000257109"/>
    </source>
</evidence>
<comment type="caution">
    <text evidence="1">The sequence shown here is derived from an EMBL/GenBank/DDBJ whole genome shotgun (WGS) entry which is preliminary data.</text>
</comment>
<organism evidence="1 2">
    <name type="scientific">Mucuna pruriens</name>
    <name type="common">Velvet bean</name>
    <name type="synonym">Dolichos pruriens</name>
    <dbReference type="NCBI Taxonomy" id="157652"/>
    <lineage>
        <taxon>Eukaryota</taxon>
        <taxon>Viridiplantae</taxon>
        <taxon>Streptophyta</taxon>
        <taxon>Embryophyta</taxon>
        <taxon>Tracheophyta</taxon>
        <taxon>Spermatophyta</taxon>
        <taxon>Magnoliopsida</taxon>
        <taxon>eudicotyledons</taxon>
        <taxon>Gunneridae</taxon>
        <taxon>Pentapetalae</taxon>
        <taxon>rosids</taxon>
        <taxon>fabids</taxon>
        <taxon>Fabales</taxon>
        <taxon>Fabaceae</taxon>
        <taxon>Papilionoideae</taxon>
        <taxon>50 kb inversion clade</taxon>
        <taxon>NPAAA clade</taxon>
        <taxon>indigoferoid/millettioid clade</taxon>
        <taxon>Phaseoleae</taxon>
        <taxon>Mucuna</taxon>
    </lineage>
</organism>
<sequence length="239" mass="27935">MSNLLAKLISMKYKDKGNIREYIMEMSNFASKFKSLKLELGKDLLGVAYGANRQVMMKDSFLWVMVEVKLQLRKKIKVVKYDRDGEYCGRYDGSGEQCPKPFALFLKEYGIAPQYTMPGKPSMNRNVRFLDEVEFGKKEKIRNVDFEEEFVNDIDQVLVPIIVQETTPRRHEIPDDYIIFLQEHKDDISLTEDDPIDFCEAMQSSNSKKWIDSMKDEMKSMQENDIWDLVELPRGKANV</sequence>
<evidence type="ECO:0008006" key="3">
    <source>
        <dbReference type="Google" id="ProtNLM"/>
    </source>
</evidence>
<accession>A0A371GY14</accession>
<dbReference type="OrthoDB" id="1935865at2759"/>
<reference evidence="1" key="1">
    <citation type="submission" date="2018-05" db="EMBL/GenBank/DDBJ databases">
        <title>Draft genome of Mucuna pruriens seed.</title>
        <authorList>
            <person name="Nnadi N.E."/>
            <person name="Vos R."/>
            <person name="Hasami M.H."/>
            <person name="Devisetty U.K."/>
            <person name="Aguiy J.C."/>
        </authorList>
    </citation>
    <scope>NUCLEOTIDE SEQUENCE [LARGE SCALE GENOMIC DNA]</scope>
    <source>
        <strain evidence="1">JCA_2017</strain>
    </source>
</reference>
<name>A0A371GY14_MUCPR</name>
<feature type="non-terminal residue" evidence="1">
    <location>
        <position position="1"/>
    </location>
</feature>
<dbReference type="AlphaFoldDB" id="A0A371GY14"/>
<dbReference type="EMBL" id="QJKJ01004125">
    <property type="protein sequence ID" value="RDX95452.1"/>
    <property type="molecule type" value="Genomic_DNA"/>
</dbReference>
<keyword evidence="2" id="KW-1185">Reference proteome</keyword>
<protein>
    <recommendedName>
        <fullName evidence="3">Reverse transcriptase Ty1/copia-type domain-containing protein</fullName>
    </recommendedName>
</protein>
<gene>
    <name evidence="1" type="ORF">CR513_22029</name>
</gene>
<dbReference type="Proteomes" id="UP000257109">
    <property type="component" value="Unassembled WGS sequence"/>
</dbReference>
<proteinExistence type="predicted"/>
<evidence type="ECO:0000313" key="1">
    <source>
        <dbReference type="EMBL" id="RDX95452.1"/>
    </source>
</evidence>